<evidence type="ECO:0000256" key="5">
    <source>
        <dbReference type="ARBA" id="ARBA00022989"/>
    </source>
</evidence>
<reference evidence="9 10" key="1">
    <citation type="submission" date="2022-04" db="EMBL/GenBank/DDBJ databases">
        <title>Leucobacter sp. isolated from rhizosphere of onion.</title>
        <authorList>
            <person name="Won M."/>
            <person name="Lee C.-M."/>
            <person name="Woen H.-Y."/>
            <person name="Kwon S.-W."/>
        </authorList>
    </citation>
    <scope>NUCLEOTIDE SEQUENCE [LARGE SCALE GENOMIC DNA]</scope>
    <source>
        <strain evidence="9 10">H25R-14</strain>
    </source>
</reference>
<dbReference type="Proteomes" id="UP000831775">
    <property type="component" value="Chromosome"/>
</dbReference>
<gene>
    <name evidence="9" type="ORF">MUN76_08380</name>
</gene>
<evidence type="ECO:0000256" key="4">
    <source>
        <dbReference type="ARBA" id="ARBA00022692"/>
    </source>
</evidence>
<feature type="transmembrane region" description="Helical" evidence="7">
    <location>
        <begin position="219"/>
        <end position="239"/>
    </location>
</feature>
<dbReference type="CDD" id="cd06261">
    <property type="entry name" value="TM_PBP2"/>
    <property type="match status" value="1"/>
</dbReference>
<dbReference type="SUPFAM" id="SSF161098">
    <property type="entry name" value="MetI-like"/>
    <property type="match status" value="1"/>
</dbReference>
<keyword evidence="5 7" id="KW-1133">Transmembrane helix</keyword>
<dbReference type="EMBL" id="CP095043">
    <property type="protein sequence ID" value="UOQ59078.1"/>
    <property type="molecule type" value="Genomic_DNA"/>
</dbReference>
<evidence type="ECO:0000313" key="9">
    <source>
        <dbReference type="EMBL" id="UOQ59078.1"/>
    </source>
</evidence>
<organism evidence="9 10">
    <name type="scientific">Leucobacter rhizosphaerae</name>
    <dbReference type="NCBI Taxonomy" id="2932245"/>
    <lineage>
        <taxon>Bacteria</taxon>
        <taxon>Bacillati</taxon>
        <taxon>Actinomycetota</taxon>
        <taxon>Actinomycetes</taxon>
        <taxon>Micrococcales</taxon>
        <taxon>Microbacteriaceae</taxon>
        <taxon>Leucobacter</taxon>
    </lineage>
</organism>
<feature type="transmembrane region" description="Helical" evidence="7">
    <location>
        <begin position="52"/>
        <end position="82"/>
    </location>
</feature>
<comment type="subcellular location">
    <subcellularLocation>
        <location evidence="1 7">Cell membrane</location>
        <topology evidence="1 7">Multi-pass membrane protein</topology>
    </subcellularLocation>
</comment>
<keyword evidence="4 7" id="KW-0812">Transmembrane</keyword>
<evidence type="ECO:0000259" key="8">
    <source>
        <dbReference type="PROSITE" id="PS50928"/>
    </source>
</evidence>
<evidence type="ECO:0000256" key="6">
    <source>
        <dbReference type="ARBA" id="ARBA00023136"/>
    </source>
</evidence>
<dbReference type="InterPro" id="IPR035906">
    <property type="entry name" value="MetI-like_sf"/>
</dbReference>
<sequence length="255" mass="28051">MRFIRTTAEKCWLVVVLVLLWWFTSAGSENVFFPPLATILETLWRDLANGLLIGYLGFSLGNLLLGLTFAIVIGVALGLLIGEIRWLREALDPFVNFARSVPQAALVPLIVGTFGLGPGPKIYTIAFACVFPILLNTIDGVRGIEPTIRRFGKVYRIPPARYFRRVVLPGALPQIFAGIRVALPIGITVMVVSELFAANRGVGFYILNSSSTFQMAQTWAGAVLVGIIGYAITLIFSRIERIPLRWYFTSGAMAK</sequence>
<dbReference type="InterPro" id="IPR000515">
    <property type="entry name" value="MetI-like"/>
</dbReference>
<feature type="transmembrane region" description="Helical" evidence="7">
    <location>
        <begin position="162"/>
        <end position="179"/>
    </location>
</feature>
<evidence type="ECO:0000313" key="10">
    <source>
        <dbReference type="Proteomes" id="UP000831775"/>
    </source>
</evidence>
<dbReference type="PANTHER" id="PTHR30151:SF0">
    <property type="entry name" value="ABC TRANSPORTER PERMEASE PROTEIN MJ0413-RELATED"/>
    <property type="match status" value="1"/>
</dbReference>
<evidence type="ECO:0000256" key="1">
    <source>
        <dbReference type="ARBA" id="ARBA00004651"/>
    </source>
</evidence>
<keyword evidence="3" id="KW-1003">Cell membrane</keyword>
<feature type="domain" description="ABC transmembrane type-1" evidence="8">
    <location>
        <begin position="56"/>
        <end position="236"/>
    </location>
</feature>
<dbReference type="RefSeq" id="WP_244683904.1">
    <property type="nucleotide sequence ID" value="NZ_CP095043.1"/>
</dbReference>
<dbReference type="Gene3D" id="1.10.3720.10">
    <property type="entry name" value="MetI-like"/>
    <property type="match status" value="1"/>
</dbReference>
<proteinExistence type="inferred from homology"/>
<keyword evidence="10" id="KW-1185">Reference proteome</keyword>
<keyword evidence="6 7" id="KW-0472">Membrane</keyword>
<feature type="transmembrane region" description="Helical" evidence="7">
    <location>
        <begin position="94"/>
        <end position="116"/>
    </location>
</feature>
<evidence type="ECO:0000256" key="3">
    <source>
        <dbReference type="ARBA" id="ARBA00022475"/>
    </source>
</evidence>
<name>A0ABY4FS32_9MICO</name>
<evidence type="ECO:0000256" key="2">
    <source>
        <dbReference type="ARBA" id="ARBA00022448"/>
    </source>
</evidence>
<dbReference type="PROSITE" id="PS50928">
    <property type="entry name" value="ABC_TM1"/>
    <property type="match status" value="1"/>
</dbReference>
<dbReference type="PANTHER" id="PTHR30151">
    <property type="entry name" value="ALKANE SULFONATE ABC TRANSPORTER-RELATED, MEMBRANE SUBUNIT"/>
    <property type="match status" value="1"/>
</dbReference>
<accession>A0ABY4FS32</accession>
<comment type="similarity">
    <text evidence="7">Belongs to the binding-protein-dependent transport system permease family.</text>
</comment>
<evidence type="ECO:0000256" key="7">
    <source>
        <dbReference type="RuleBase" id="RU363032"/>
    </source>
</evidence>
<protein>
    <submittedName>
        <fullName evidence="9">ABC transporter permease</fullName>
    </submittedName>
</protein>
<feature type="transmembrane region" description="Helical" evidence="7">
    <location>
        <begin position="122"/>
        <end position="141"/>
    </location>
</feature>
<dbReference type="Pfam" id="PF00528">
    <property type="entry name" value="BPD_transp_1"/>
    <property type="match status" value="1"/>
</dbReference>
<keyword evidence="2 7" id="KW-0813">Transport</keyword>